<dbReference type="GO" id="GO:0000030">
    <property type="term" value="F:mannosyltransferase activity"/>
    <property type="evidence" value="ECO:0007669"/>
    <property type="project" value="TreeGrafter"/>
</dbReference>
<keyword evidence="5" id="KW-0732">Signal</keyword>
<dbReference type="STRING" id="1387353.BSF38_05275"/>
<keyword evidence="6" id="KW-0378">Hydrolase</keyword>
<name>A0A1U7CXR1_9BACT</name>
<evidence type="ECO:0000256" key="5">
    <source>
        <dbReference type="SAM" id="SignalP"/>
    </source>
</evidence>
<dbReference type="InterPro" id="IPR019734">
    <property type="entry name" value="TPR_rpt"/>
</dbReference>
<evidence type="ECO:0000256" key="4">
    <source>
        <dbReference type="SAM" id="MobiDB-lite"/>
    </source>
</evidence>
<dbReference type="PANTHER" id="PTHR44227">
    <property type="match status" value="1"/>
</dbReference>
<dbReference type="AlphaFoldDB" id="A0A1U7CXR1"/>
<dbReference type="EC" id="3.4.-.-" evidence="6"/>
<evidence type="ECO:0000256" key="1">
    <source>
        <dbReference type="ARBA" id="ARBA00022737"/>
    </source>
</evidence>
<keyword evidence="1" id="KW-0677">Repeat</keyword>
<organism evidence="6 7">
    <name type="scientific">Paludisphaera borealis</name>
    <dbReference type="NCBI Taxonomy" id="1387353"/>
    <lineage>
        <taxon>Bacteria</taxon>
        <taxon>Pseudomonadati</taxon>
        <taxon>Planctomycetota</taxon>
        <taxon>Planctomycetia</taxon>
        <taxon>Isosphaerales</taxon>
        <taxon>Isosphaeraceae</taxon>
        <taxon>Paludisphaera</taxon>
    </lineage>
</organism>
<dbReference type="GO" id="GO:0008233">
    <property type="term" value="F:peptidase activity"/>
    <property type="evidence" value="ECO:0007669"/>
    <property type="project" value="UniProtKB-KW"/>
</dbReference>
<keyword evidence="7" id="KW-1185">Reference proteome</keyword>
<protein>
    <submittedName>
        <fullName evidence="6">Beta-barrel assembly-enhancing protease</fullName>
        <ecNumber evidence="6">3.4.-.-</ecNumber>
    </submittedName>
</protein>
<dbReference type="Pfam" id="PF14559">
    <property type="entry name" value="TPR_19"/>
    <property type="match status" value="3"/>
</dbReference>
<gene>
    <name evidence="6" type="primary">bepA_18</name>
    <name evidence="6" type="ORF">BSF38_05275</name>
</gene>
<dbReference type="EMBL" id="CP019082">
    <property type="protein sequence ID" value="APW63701.1"/>
    <property type="molecule type" value="Genomic_DNA"/>
</dbReference>
<accession>A0A1U7CXR1</accession>
<dbReference type="GO" id="GO:0006508">
    <property type="term" value="P:proteolysis"/>
    <property type="evidence" value="ECO:0007669"/>
    <property type="project" value="UniProtKB-KW"/>
</dbReference>
<dbReference type="GO" id="GO:0030968">
    <property type="term" value="P:endoplasmic reticulum unfolded protein response"/>
    <property type="evidence" value="ECO:0007669"/>
    <property type="project" value="TreeGrafter"/>
</dbReference>
<feature type="signal peptide" evidence="5">
    <location>
        <begin position="1"/>
        <end position="32"/>
    </location>
</feature>
<dbReference type="InterPro" id="IPR011990">
    <property type="entry name" value="TPR-like_helical_dom_sf"/>
</dbReference>
<keyword evidence="2 3" id="KW-0802">TPR repeat</keyword>
<keyword evidence="6" id="KW-0645">Protease</keyword>
<proteinExistence type="predicted"/>
<feature type="repeat" description="TPR" evidence="3">
    <location>
        <begin position="526"/>
        <end position="559"/>
    </location>
</feature>
<reference evidence="7" key="1">
    <citation type="submission" date="2016-12" db="EMBL/GenBank/DDBJ databases">
        <title>Comparative genomics of four Isosphaeraceae planctomycetes: a common pool of plasmids and glycoside hydrolase genes.</title>
        <authorList>
            <person name="Ivanova A."/>
        </authorList>
    </citation>
    <scope>NUCLEOTIDE SEQUENCE [LARGE SCALE GENOMIC DNA]</scope>
    <source>
        <strain evidence="7">PX4</strain>
    </source>
</reference>
<dbReference type="Proteomes" id="UP000186309">
    <property type="component" value="Chromosome"/>
</dbReference>
<dbReference type="SUPFAM" id="SSF48452">
    <property type="entry name" value="TPR-like"/>
    <property type="match status" value="2"/>
</dbReference>
<feature type="chain" id="PRO_5013160329" evidence="5">
    <location>
        <begin position="33"/>
        <end position="809"/>
    </location>
</feature>
<dbReference type="Gene3D" id="1.25.40.10">
    <property type="entry name" value="Tetratricopeptide repeat domain"/>
    <property type="match status" value="4"/>
</dbReference>
<feature type="region of interest" description="Disordered" evidence="4">
    <location>
        <begin position="35"/>
        <end position="55"/>
    </location>
</feature>
<dbReference type="OrthoDB" id="9766710at2"/>
<dbReference type="PANTHER" id="PTHR44227:SF3">
    <property type="entry name" value="PROTEIN O-MANNOSYL-TRANSFERASE TMTC4"/>
    <property type="match status" value="1"/>
</dbReference>
<evidence type="ECO:0000256" key="2">
    <source>
        <dbReference type="ARBA" id="ARBA00022803"/>
    </source>
</evidence>
<dbReference type="GO" id="GO:0035269">
    <property type="term" value="P:protein O-linked glycosylation via mannose"/>
    <property type="evidence" value="ECO:0007669"/>
    <property type="project" value="TreeGrafter"/>
</dbReference>
<evidence type="ECO:0000313" key="6">
    <source>
        <dbReference type="EMBL" id="APW63701.1"/>
    </source>
</evidence>
<dbReference type="PROSITE" id="PS50005">
    <property type="entry name" value="TPR"/>
    <property type="match status" value="1"/>
</dbReference>
<dbReference type="KEGG" id="pbor:BSF38_05275"/>
<evidence type="ECO:0000313" key="7">
    <source>
        <dbReference type="Proteomes" id="UP000186309"/>
    </source>
</evidence>
<dbReference type="InterPro" id="IPR052346">
    <property type="entry name" value="O-mannosyl-transferase_TMTC"/>
</dbReference>
<dbReference type="RefSeq" id="WP_145952335.1">
    <property type="nucleotide sequence ID" value="NZ_CP019082.1"/>
</dbReference>
<dbReference type="Pfam" id="PF13432">
    <property type="entry name" value="TPR_16"/>
    <property type="match status" value="1"/>
</dbReference>
<dbReference type="Pfam" id="PF13429">
    <property type="entry name" value="TPR_15"/>
    <property type="match status" value="1"/>
</dbReference>
<dbReference type="SMART" id="SM00028">
    <property type="entry name" value="TPR"/>
    <property type="match status" value="10"/>
</dbReference>
<evidence type="ECO:0000256" key="3">
    <source>
        <dbReference type="PROSITE-ProRule" id="PRU00339"/>
    </source>
</evidence>
<sequence length="809" mass="90004">MVGPIRWFRAFRISTMLPAITLFTLTTGAAIAQEPSAPKPDAAAEQPKPKPDVSAVFNLPGDDPPKPFVPKNPQTVEDRKRTESIRLFTTARALEDRRSFTEAAKVLEEAFKLDPESVAIARRLSRLYVGTLGRPDDAVKYGKIALAAEPSDTDTLERLFEFYTQKKDYVACEALLKEVLANPKLEPHAPGRLVAQLELGRLYSGPLSQVDKAADAYALLMAELDDKAANRLSPSDVQRILGNEPAKTYVDFGVVFLAAKREDLAIKALERGLVYDEESSQIPLLLADTLLKANKGPQALALVDRYIKRQPQGVEAYELLSKVLKELKQEDQITPRLEAAAKSDSKNVPLQYVLADRYRETGQVDKAEELYKSLLATQPTPETYRALAASLLKRRKAGDLLRVICEAVGRPRGLEAVMPQLQAAASDDSLSEEMLDEGLKQLSAKPPSLPQAAFTVLSIIANPDRGSRKESRLERLLKLQRLMLDQTPNPKIYLEIADTQQRMDQYGEAAATLELMMEKYPTEKNPRYLSVLSSFYRRADKAEKALETARKAVALEPNDSESQSQLADLLGDLGKLDEAVPILEKIIKNETGNPMYEFRLGGLLTKFGRNEQAVKLFQDMLTRYGSKDDVAKLIHSSLSVIYVNQGDYAKGEAELETALQRFPEDAGVNNDLGYLYAEQGKNLEKAENMIRKALKEDPENYAYLDSLGWVLFKRGKIKDAVEPLEKAIELHKQMEKRGIVPPDATLPEHLGDVYLQLQDMEKAKSLWQEAEKAAAKSVPPDKRLAEIRKKLGSLGALDPAPKASTRRTP</sequence>